<dbReference type="PANTHER" id="PTHR36306">
    <property type="entry name" value="ALPHA-AMYLASE-RELATED-RELATED"/>
    <property type="match status" value="1"/>
</dbReference>
<evidence type="ECO:0000256" key="1">
    <source>
        <dbReference type="ARBA" id="ARBA00006821"/>
    </source>
</evidence>
<dbReference type="RefSeq" id="WP_275111385.1">
    <property type="nucleotide sequence ID" value="NZ_JAKJSC010000007.1"/>
</dbReference>
<dbReference type="PANTHER" id="PTHR36306:SF1">
    <property type="entry name" value="ALPHA-AMYLASE-RELATED"/>
    <property type="match status" value="1"/>
</dbReference>
<sequence>MKALCLYFQVHQPLRLRRYRFFDIGNDHYYYDDYTNESIMRNIADECYLPANKIMLEMIKKQKGKFKISFSITGIALDQFEQYAPDVIASFQELAKTGSVEFLAETYSHSLAALTNQDEFVEQVKSHSDRIENLFGMRPTVFRNTELIYSDEIGEMVAKMGYKAILTEGAKHILGWKSPNYLYCNAINPKLKILMRNYKLSDDISFRFSSEGWKEWPLTTGKLVGWLNDMDPKEDLVNIFMDYETFGEHQKKESGIFEFLAHLPADVISKSKFEFATPAELAENYQPIAQAHVPNVISWADEERDLSAWLGNKLQNEAFSKLYALRDDVLAVNDDRINKDWKFLQASDHFYYMCTKFFSDGDVHSYFNPYSSPYDAFINYMNVLSDFQIRLKELKDGIAVNPEELKSQLVEKEKLISKYERELKDLKNQFSQAE</sequence>
<dbReference type="GO" id="GO:0016787">
    <property type="term" value="F:hydrolase activity"/>
    <property type="evidence" value="ECO:0007669"/>
    <property type="project" value="UniProtKB-KW"/>
</dbReference>
<accession>A0ABT5VXB0</accession>
<protein>
    <submittedName>
        <fullName evidence="4">Glycoside hydrolase family 57 protein</fullName>
    </submittedName>
</protein>
<organism evidence="4 5">
    <name type="scientific">Paralabilibaculum antarcticum</name>
    <dbReference type="NCBI Taxonomy" id="2912572"/>
    <lineage>
        <taxon>Bacteria</taxon>
        <taxon>Pseudomonadati</taxon>
        <taxon>Bacteroidota</taxon>
        <taxon>Bacteroidia</taxon>
        <taxon>Marinilabiliales</taxon>
        <taxon>Marinifilaceae</taxon>
        <taxon>Paralabilibaculum</taxon>
    </lineage>
</organism>
<keyword evidence="4" id="KW-0378">Hydrolase</keyword>
<reference evidence="4 5" key="1">
    <citation type="submission" date="2022-01" db="EMBL/GenBank/DDBJ databases">
        <title>Labilibaculum sp. nov, a marine bacterium isolated from Antarctica.</title>
        <authorList>
            <person name="Dai W."/>
        </authorList>
    </citation>
    <scope>NUCLEOTIDE SEQUENCE [LARGE SCALE GENOMIC DNA]</scope>
    <source>
        <strain evidence="4 5">DW002</strain>
    </source>
</reference>
<comment type="caution">
    <text evidence="4">The sequence shown here is derived from an EMBL/GenBank/DDBJ whole genome shotgun (WGS) entry which is preliminary data.</text>
</comment>
<dbReference type="InterPro" id="IPR004300">
    <property type="entry name" value="Glyco_hydro_57_N"/>
</dbReference>
<evidence type="ECO:0000313" key="5">
    <source>
        <dbReference type="Proteomes" id="UP001528920"/>
    </source>
</evidence>
<dbReference type="SUPFAM" id="SSF88713">
    <property type="entry name" value="Glycoside hydrolase/deacetylase"/>
    <property type="match status" value="1"/>
</dbReference>
<feature type="domain" description="Glycoside hydrolase family 57 N-terminal" evidence="3">
    <location>
        <begin position="6"/>
        <end position="287"/>
    </location>
</feature>
<keyword evidence="2" id="KW-0119">Carbohydrate metabolism</keyword>
<evidence type="ECO:0000259" key="3">
    <source>
        <dbReference type="Pfam" id="PF03065"/>
    </source>
</evidence>
<comment type="similarity">
    <text evidence="1">Belongs to the glycosyl hydrolase 57 family.</text>
</comment>
<name>A0ABT5VXB0_9BACT</name>
<dbReference type="EMBL" id="JAKJSC010000007">
    <property type="protein sequence ID" value="MDE5420054.1"/>
    <property type="molecule type" value="Genomic_DNA"/>
</dbReference>
<keyword evidence="5" id="KW-1185">Reference proteome</keyword>
<dbReference type="Pfam" id="PF03065">
    <property type="entry name" value="Glyco_hydro_57"/>
    <property type="match status" value="1"/>
</dbReference>
<dbReference type="InterPro" id="IPR011330">
    <property type="entry name" value="Glyco_hydro/deAcase_b/a-brl"/>
</dbReference>
<dbReference type="InterPro" id="IPR052046">
    <property type="entry name" value="GH57_Enzymes"/>
</dbReference>
<evidence type="ECO:0000313" key="4">
    <source>
        <dbReference type="EMBL" id="MDE5420054.1"/>
    </source>
</evidence>
<dbReference type="Proteomes" id="UP001528920">
    <property type="component" value="Unassembled WGS sequence"/>
</dbReference>
<dbReference type="Gene3D" id="3.20.110.20">
    <property type="match status" value="1"/>
</dbReference>
<proteinExistence type="inferred from homology"/>
<gene>
    <name evidence="4" type="ORF">L3049_18850</name>
</gene>
<dbReference type="CDD" id="cd10795">
    <property type="entry name" value="GH57N_MJA1_like"/>
    <property type="match status" value="1"/>
</dbReference>
<evidence type="ECO:0000256" key="2">
    <source>
        <dbReference type="ARBA" id="ARBA00023277"/>
    </source>
</evidence>